<reference evidence="1 2" key="1">
    <citation type="submission" date="2018-11" db="EMBL/GenBank/DDBJ databases">
        <authorList>
            <consortium name="Pathogen Informatics"/>
        </authorList>
    </citation>
    <scope>NUCLEOTIDE SEQUENCE [LARGE SCALE GENOMIC DNA]</scope>
    <source>
        <strain evidence="1 2">NCTC10327</strain>
    </source>
</reference>
<proteinExistence type="predicted"/>
<protein>
    <submittedName>
        <fullName evidence="1">Uncharacterized protein</fullName>
    </submittedName>
</protein>
<comment type="caution">
    <text evidence="1">The sequence shown here is derived from an EMBL/GenBank/DDBJ whole genome shotgun (WGS) entry which is preliminary data.</text>
</comment>
<name>A0A0K9ES30_9ACTO</name>
<dbReference type="RefSeq" id="WP_049620309.1">
    <property type="nucleotide sequence ID" value="NZ_LFUS01000040.1"/>
</dbReference>
<organism evidence="1 2">
    <name type="scientific">Actinobaculum suis</name>
    <dbReference type="NCBI Taxonomy" id="1657"/>
    <lineage>
        <taxon>Bacteria</taxon>
        <taxon>Bacillati</taxon>
        <taxon>Actinomycetota</taxon>
        <taxon>Actinomycetes</taxon>
        <taxon>Actinomycetales</taxon>
        <taxon>Actinomycetaceae</taxon>
        <taxon>Actinobaculum</taxon>
    </lineage>
</organism>
<dbReference type="Proteomes" id="UP000269974">
    <property type="component" value="Unassembled WGS sequence"/>
</dbReference>
<gene>
    <name evidence="1" type="ORF">NCTC10327_01760</name>
</gene>
<sequence>MERFETASAAMVRLMVAPREYIANDDSSIEQGIVLLFQAGEFDEQSGRAPFVFTLEITAVTEQWVGIATSQAQVTLSFQRDSDTREFDFAALRQSAASYAVPLLIPLTAQGLAGASAQMPHCDLDIMEMVESTDVRMAFSETTE</sequence>
<dbReference type="AlphaFoldDB" id="A0A0K9ES30"/>
<accession>A0A0K9ES30</accession>
<evidence type="ECO:0000313" key="2">
    <source>
        <dbReference type="Proteomes" id="UP000269974"/>
    </source>
</evidence>
<evidence type="ECO:0000313" key="1">
    <source>
        <dbReference type="EMBL" id="VDG77140.1"/>
    </source>
</evidence>
<dbReference type="EMBL" id="UYIO01000001">
    <property type="protein sequence ID" value="VDG77140.1"/>
    <property type="molecule type" value="Genomic_DNA"/>
</dbReference>